<evidence type="ECO:0000259" key="1">
    <source>
        <dbReference type="PROSITE" id="PS50011"/>
    </source>
</evidence>
<dbReference type="InterPro" id="IPR001245">
    <property type="entry name" value="Ser-Thr/Tyr_kinase_cat_dom"/>
</dbReference>
<dbReference type="Pfam" id="PF07714">
    <property type="entry name" value="PK_Tyr_Ser-Thr"/>
    <property type="match status" value="1"/>
</dbReference>
<sequence>MLVFDFERYSSYGKCSSCNRYNTSLAWCQSCDPQKTTQGWTSGNKDVDDCIKEFQLKARNYEEVIEWIPFNRLNNVQKIGEGGFGSVFSATWLDGKRTASNASGEYIQSRTPSCIVALKTLPGSQENFLREFKSFTEFKTMEAYGLTQNTTNNEYCMVFQFVNKGSLHKFLLSNFRELNWKKISTGIPPHYDIEYDEELAIQICNGLRPEFAKNTP</sequence>
<dbReference type="InterPro" id="IPR011009">
    <property type="entry name" value="Kinase-like_dom_sf"/>
</dbReference>
<gene>
    <name evidence="2" type="ORF">C2G38_2033095</name>
</gene>
<organism evidence="2 3">
    <name type="scientific">Gigaspora rosea</name>
    <dbReference type="NCBI Taxonomy" id="44941"/>
    <lineage>
        <taxon>Eukaryota</taxon>
        <taxon>Fungi</taxon>
        <taxon>Fungi incertae sedis</taxon>
        <taxon>Mucoromycota</taxon>
        <taxon>Glomeromycotina</taxon>
        <taxon>Glomeromycetes</taxon>
        <taxon>Diversisporales</taxon>
        <taxon>Gigasporaceae</taxon>
        <taxon>Gigaspora</taxon>
    </lineage>
</organism>
<dbReference type="Gene3D" id="1.10.510.10">
    <property type="entry name" value="Transferase(Phosphotransferase) domain 1"/>
    <property type="match status" value="1"/>
</dbReference>
<dbReference type="AlphaFoldDB" id="A0A397VMG5"/>
<protein>
    <recommendedName>
        <fullName evidence="1">Protein kinase domain-containing protein</fullName>
    </recommendedName>
</protein>
<comment type="caution">
    <text evidence="2">The sequence shown here is derived from an EMBL/GenBank/DDBJ whole genome shotgun (WGS) entry which is preliminary data.</text>
</comment>
<dbReference type="OrthoDB" id="2441790at2759"/>
<evidence type="ECO:0000313" key="3">
    <source>
        <dbReference type="Proteomes" id="UP000266673"/>
    </source>
</evidence>
<dbReference type="GO" id="GO:0005524">
    <property type="term" value="F:ATP binding"/>
    <property type="evidence" value="ECO:0007669"/>
    <property type="project" value="InterPro"/>
</dbReference>
<accession>A0A397VMG5</accession>
<dbReference type="SUPFAM" id="SSF56112">
    <property type="entry name" value="Protein kinase-like (PK-like)"/>
    <property type="match status" value="1"/>
</dbReference>
<reference evidence="2 3" key="1">
    <citation type="submission" date="2018-06" db="EMBL/GenBank/DDBJ databases">
        <title>Comparative genomics reveals the genomic features of Rhizophagus irregularis, R. cerebriforme, R. diaphanum and Gigaspora rosea, and their symbiotic lifestyle signature.</title>
        <authorList>
            <person name="Morin E."/>
            <person name="San Clemente H."/>
            <person name="Chen E.C.H."/>
            <person name="De La Providencia I."/>
            <person name="Hainaut M."/>
            <person name="Kuo A."/>
            <person name="Kohler A."/>
            <person name="Murat C."/>
            <person name="Tang N."/>
            <person name="Roy S."/>
            <person name="Loubradou J."/>
            <person name="Henrissat B."/>
            <person name="Grigoriev I.V."/>
            <person name="Corradi N."/>
            <person name="Roux C."/>
            <person name="Martin F.M."/>
        </authorList>
    </citation>
    <scope>NUCLEOTIDE SEQUENCE [LARGE SCALE GENOMIC DNA]</scope>
    <source>
        <strain evidence="2 3">DAOM 194757</strain>
    </source>
</reference>
<evidence type="ECO:0000313" key="2">
    <source>
        <dbReference type="EMBL" id="RIB23021.1"/>
    </source>
</evidence>
<keyword evidence="3" id="KW-1185">Reference proteome</keyword>
<dbReference type="PROSITE" id="PS50011">
    <property type="entry name" value="PROTEIN_KINASE_DOM"/>
    <property type="match status" value="1"/>
</dbReference>
<proteinExistence type="predicted"/>
<dbReference type="EMBL" id="QKWP01000282">
    <property type="protein sequence ID" value="RIB23021.1"/>
    <property type="molecule type" value="Genomic_DNA"/>
</dbReference>
<dbReference type="GO" id="GO:0004672">
    <property type="term" value="F:protein kinase activity"/>
    <property type="evidence" value="ECO:0007669"/>
    <property type="project" value="InterPro"/>
</dbReference>
<feature type="domain" description="Protein kinase" evidence="1">
    <location>
        <begin position="73"/>
        <end position="216"/>
    </location>
</feature>
<dbReference type="Proteomes" id="UP000266673">
    <property type="component" value="Unassembled WGS sequence"/>
</dbReference>
<dbReference type="STRING" id="44941.A0A397VMG5"/>
<name>A0A397VMG5_9GLOM</name>
<dbReference type="InterPro" id="IPR000719">
    <property type="entry name" value="Prot_kinase_dom"/>
</dbReference>